<evidence type="ECO:0000313" key="2">
    <source>
        <dbReference type="Proteomes" id="UP001143910"/>
    </source>
</evidence>
<keyword evidence="2" id="KW-1185">Reference proteome</keyword>
<name>A0ACC1NJC7_9HYPO</name>
<sequence length="141" mass="15570">MHFTGGCACEAIRFEANADDAPLAVCHCIPCQVSKRTASAYSLNLLVPRSAFRFTKGEEKLKTYSRVGDSGKAYHHRFCGECGVAVLGVPDANPDMCVIKAGVLDNPQTEFAKIDMELYTTRRRTYLDSMPGSTQYEHMLP</sequence>
<gene>
    <name evidence="1" type="ORF">NQ176_g3766</name>
</gene>
<evidence type="ECO:0000313" key="1">
    <source>
        <dbReference type="EMBL" id="KAJ2978534.1"/>
    </source>
</evidence>
<reference evidence="1" key="1">
    <citation type="submission" date="2022-08" db="EMBL/GenBank/DDBJ databases">
        <title>Genome Sequence of Lecanicillium fungicola.</title>
        <authorList>
            <person name="Buettner E."/>
        </authorList>
    </citation>
    <scope>NUCLEOTIDE SEQUENCE</scope>
    <source>
        <strain evidence="1">Babe33</strain>
    </source>
</reference>
<organism evidence="1 2">
    <name type="scientific">Zarea fungicola</name>
    <dbReference type="NCBI Taxonomy" id="93591"/>
    <lineage>
        <taxon>Eukaryota</taxon>
        <taxon>Fungi</taxon>
        <taxon>Dikarya</taxon>
        <taxon>Ascomycota</taxon>
        <taxon>Pezizomycotina</taxon>
        <taxon>Sordariomycetes</taxon>
        <taxon>Hypocreomycetidae</taxon>
        <taxon>Hypocreales</taxon>
        <taxon>Cordycipitaceae</taxon>
        <taxon>Zarea</taxon>
    </lineage>
</organism>
<protein>
    <submittedName>
        <fullName evidence="1">Uncharacterized protein</fullName>
    </submittedName>
</protein>
<proteinExistence type="predicted"/>
<dbReference type="Proteomes" id="UP001143910">
    <property type="component" value="Unassembled WGS sequence"/>
</dbReference>
<dbReference type="EMBL" id="JANJQO010000366">
    <property type="protein sequence ID" value="KAJ2978534.1"/>
    <property type="molecule type" value="Genomic_DNA"/>
</dbReference>
<comment type="caution">
    <text evidence="1">The sequence shown here is derived from an EMBL/GenBank/DDBJ whole genome shotgun (WGS) entry which is preliminary data.</text>
</comment>
<accession>A0ACC1NJC7</accession>